<gene>
    <name evidence="4" type="ORF">RGE70_04830</name>
</gene>
<dbReference type="Gene3D" id="2.70.70.10">
    <property type="entry name" value="Glucose Permease (Domain IIA)"/>
    <property type="match status" value="1"/>
</dbReference>
<dbReference type="Gene3D" id="3.10.350.10">
    <property type="entry name" value="LysM domain"/>
    <property type="match status" value="1"/>
</dbReference>
<accession>A0ABZ0K0Q0</accession>
<keyword evidence="5" id="KW-1185">Reference proteome</keyword>
<keyword evidence="2" id="KW-0732">Signal</keyword>
<dbReference type="InterPro" id="IPR050570">
    <property type="entry name" value="Cell_wall_metabolism_enzyme"/>
</dbReference>
<dbReference type="InterPro" id="IPR011055">
    <property type="entry name" value="Dup_hybrid_motif"/>
</dbReference>
<dbReference type="Proteomes" id="UP001529491">
    <property type="component" value="Chromosome"/>
</dbReference>
<protein>
    <submittedName>
        <fullName evidence="4">Peptidoglycan DD-metalloendopeptidase family protein</fullName>
    </submittedName>
</protein>
<dbReference type="SMART" id="SM00257">
    <property type="entry name" value="LysM"/>
    <property type="match status" value="1"/>
</dbReference>
<dbReference type="InterPro" id="IPR036779">
    <property type="entry name" value="LysM_dom_sf"/>
</dbReference>
<evidence type="ECO:0000256" key="1">
    <source>
        <dbReference type="ARBA" id="ARBA00038420"/>
    </source>
</evidence>
<feature type="chain" id="PRO_5046290833" evidence="2">
    <location>
        <begin position="23"/>
        <end position="299"/>
    </location>
</feature>
<dbReference type="InterPro" id="IPR016047">
    <property type="entry name" value="M23ase_b-sheet_dom"/>
</dbReference>
<name>A0ABZ0K0Q0_9GAMM</name>
<feature type="signal peptide" evidence="2">
    <location>
        <begin position="1"/>
        <end position="22"/>
    </location>
</feature>
<feature type="domain" description="LysM" evidence="3">
    <location>
        <begin position="48"/>
        <end position="92"/>
    </location>
</feature>
<dbReference type="RefSeq" id="WP_310470410.1">
    <property type="nucleotide sequence ID" value="NZ_CP136522.1"/>
</dbReference>
<dbReference type="InterPro" id="IPR018392">
    <property type="entry name" value="LysM"/>
</dbReference>
<dbReference type="Pfam" id="PF01476">
    <property type="entry name" value="LysM"/>
    <property type="match status" value="1"/>
</dbReference>
<dbReference type="CDD" id="cd00118">
    <property type="entry name" value="LysM"/>
    <property type="match status" value="1"/>
</dbReference>
<dbReference type="CDD" id="cd12797">
    <property type="entry name" value="M23_peptidase"/>
    <property type="match status" value="1"/>
</dbReference>
<evidence type="ECO:0000259" key="3">
    <source>
        <dbReference type="PROSITE" id="PS51782"/>
    </source>
</evidence>
<comment type="similarity">
    <text evidence="1">Belongs to the E.coli NlpD/Haemophilus LppB family.</text>
</comment>
<evidence type="ECO:0000256" key="2">
    <source>
        <dbReference type="SAM" id="SignalP"/>
    </source>
</evidence>
<reference evidence="4 5" key="1">
    <citation type="submission" date="2023-10" db="EMBL/GenBank/DDBJ databases">
        <title>Complete genome sequence of Shewanella sp. DAU334.</title>
        <authorList>
            <person name="Lee Y.-S."/>
            <person name="Jeong H.-R."/>
            <person name="Hwang E.-J."/>
            <person name="Choi Y.-L."/>
            <person name="Kim G.-D."/>
        </authorList>
    </citation>
    <scope>NUCLEOTIDE SEQUENCE [LARGE SCALE GENOMIC DNA]</scope>
    <source>
        <strain evidence="4 5">DAU334</strain>
    </source>
</reference>
<dbReference type="EMBL" id="CP136522">
    <property type="protein sequence ID" value="WOT06142.1"/>
    <property type="molecule type" value="Genomic_DNA"/>
</dbReference>
<proteinExistence type="inferred from homology"/>
<dbReference type="Pfam" id="PF01551">
    <property type="entry name" value="Peptidase_M23"/>
    <property type="match status" value="1"/>
</dbReference>
<evidence type="ECO:0000313" key="4">
    <source>
        <dbReference type="EMBL" id="WOT06142.1"/>
    </source>
</evidence>
<dbReference type="SUPFAM" id="SSF51261">
    <property type="entry name" value="Duplicated hybrid motif"/>
    <property type="match status" value="1"/>
</dbReference>
<dbReference type="PANTHER" id="PTHR21666">
    <property type="entry name" value="PEPTIDASE-RELATED"/>
    <property type="match status" value="1"/>
</dbReference>
<evidence type="ECO:0000313" key="5">
    <source>
        <dbReference type="Proteomes" id="UP001529491"/>
    </source>
</evidence>
<organism evidence="4 5">
    <name type="scientific">Shewanella youngdeokensis</name>
    <dbReference type="NCBI Taxonomy" id="2999068"/>
    <lineage>
        <taxon>Bacteria</taxon>
        <taxon>Pseudomonadati</taxon>
        <taxon>Pseudomonadota</taxon>
        <taxon>Gammaproteobacteria</taxon>
        <taxon>Alteromonadales</taxon>
        <taxon>Shewanellaceae</taxon>
        <taxon>Shewanella</taxon>
    </lineage>
</organism>
<dbReference type="PROSITE" id="PS51782">
    <property type="entry name" value="LYSM"/>
    <property type="match status" value="1"/>
</dbReference>
<dbReference type="PANTHER" id="PTHR21666:SF263">
    <property type="entry name" value="MUREIN HYDROLASE ACTIVATOR NLPD"/>
    <property type="match status" value="1"/>
</dbReference>
<dbReference type="PROSITE" id="PS51257">
    <property type="entry name" value="PROKAR_LIPOPROTEIN"/>
    <property type="match status" value="1"/>
</dbReference>
<sequence length="299" mass="32792">MRMFCCLFAVVFCCLIVGCSFKAERPAPVESLSSAIKPTHGKGSITATRYKVKAGDTLYSISWGANKDYALIARLNNLKKPYTIYPGQVLSLYSTHEVTNKKTANKTSKYIPRKVYSDAQTADNKDLNSAVNTQNTASTASKKQLDHVTMPAYSVTQGQQINNSVSHSKDIMLPKNVNQWSWPVNGKVIGVFSAKEQGNKGIKIDGRRGDAIKAAASGRVVYAGSALRGYGNLVIIKHSDDYLSAYAHADKILVKEKQVVNVGQTIAKMGNTGSNRVMLHFEIRYHGKSVNPIKFLPKK</sequence>